<dbReference type="EMBL" id="JBHUFW010000011">
    <property type="protein sequence ID" value="MFD1863982.1"/>
    <property type="molecule type" value="Genomic_DNA"/>
</dbReference>
<name>A0ABW4QK47_9BACL</name>
<proteinExistence type="predicted"/>
<dbReference type="Pfam" id="PF13797">
    <property type="entry name" value="Post_transc_reg"/>
    <property type="match status" value="1"/>
</dbReference>
<accession>A0ABW4QK47</accession>
<sequence length="106" mass="12559">MLKFTDQYDAVLPALESKVAEFHYFQYDTFTTEDLWQYCLKKKWKKKDIGEMRIHEMVNDIMDIRASDFVAYNQVEGLKSGSWFTEGNMADLEELLRPSHKKPKSI</sequence>
<dbReference type="RefSeq" id="WP_204890381.1">
    <property type="nucleotide sequence ID" value="NZ_JBHUFW010000011.1"/>
</dbReference>
<reference evidence="2" key="1">
    <citation type="journal article" date="2019" name="Int. J. Syst. Evol. Microbiol.">
        <title>The Global Catalogue of Microorganisms (GCM) 10K type strain sequencing project: providing services to taxonomists for standard genome sequencing and annotation.</title>
        <authorList>
            <consortium name="The Broad Institute Genomics Platform"/>
            <consortium name="The Broad Institute Genome Sequencing Center for Infectious Disease"/>
            <person name="Wu L."/>
            <person name="Ma J."/>
        </authorList>
    </citation>
    <scope>NUCLEOTIDE SEQUENCE [LARGE SCALE GENOMIC DNA]</scope>
    <source>
        <strain evidence="2">CGMCC 1.15475</strain>
    </source>
</reference>
<evidence type="ECO:0000313" key="2">
    <source>
        <dbReference type="Proteomes" id="UP001597273"/>
    </source>
</evidence>
<comment type="caution">
    <text evidence="1">The sequence shown here is derived from an EMBL/GenBank/DDBJ whole genome shotgun (WGS) entry which is preliminary data.</text>
</comment>
<gene>
    <name evidence="1" type="ORF">ACFSDB_13815</name>
</gene>
<protein>
    <submittedName>
        <fullName evidence="1">Post-transcriptional regulator</fullName>
    </submittedName>
</protein>
<organism evidence="1 2">
    <name type="scientific">Planococcus chinensis</name>
    <dbReference type="NCBI Taxonomy" id="272917"/>
    <lineage>
        <taxon>Bacteria</taxon>
        <taxon>Bacillati</taxon>
        <taxon>Bacillota</taxon>
        <taxon>Bacilli</taxon>
        <taxon>Bacillales</taxon>
        <taxon>Caryophanaceae</taxon>
        <taxon>Planococcus</taxon>
    </lineage>
</organism>
<evidence type="ECO:0000313" key="1">
    <source>
        <dbReference type="EMBL" id="MFD1863982.1"/>
    </source>
</evidence>
<dbReference type="Proteomes" id="UP001597273">
    <property type="component" value="Unassembled WGS sequence"/>
</dbReference>
<keyword evidence="2" id="KW-1185">Reference proteome</keyword>
<dbReference type="InterPro" id="IPR025716">
    <property type="entry name" value="Post-transcriptional_regulator"/>
</dbReference>